<evidence type="ECO:0000313" key="3">
    <source>
        <dbReference type="Proteomes" id="UP000744980"/>
    </source>
</evidence>
<keyword evidence="3" id="KW-1185">Reference proteome</keyword>
<reference evidence="2 3" key="1">
    <citation type="submission" date="2020-01" db="EMBL/GenBank/DDBJ databases">
        <title>Draft genome assembly of Ensifer adhaerens T173.</title>
        <authorList>
            <person name="Craig J.E."/>
            <person name="Stinchcombe J.R."/>
        </authorList>
    </citation>
    <scope>NUCLEOTIDE SEQUENCE [LARGE SCALE GENOMIC DNA]</scope>
    <source>
        <strain evidence="2 3">T173</strain>
    </source>
</reference>
<sequence>METELPFGNIFCFEHDWKTSTAGRLVYGFHCVICRNTRQSDARRKSPAKSDVVASELVDVHSKRFTVIARSQGIHKIIGSLDFVRGIRIRSIEGGETALPLGLFDDPVHLLERAAPPGTAPEIRFGHPAPVARRHVSRARSSNVDDKRQRSLIQA</sequence>
<organism evidence="2 3">
    <name type="scientific">Ensifer canadensis</name>
    <dbReference type="NCBI Taxonomy" id="555315"/>
    <lineage>
        <taxon>Bacteria</taxon>
        <taxon>Pseudomonadati</taxon>
        <taxon>Pseudomonadota</taxon>
        <taxon>Alphaproteobacteria</taxon>
        <taxon>Hyphomicrobiales</taxon>
        <taxon>Rhizobiaceae</taxon>
        <taxon>Sinorhizobium/Ensifer group</taxon>
        <taxon>Ensifer</taxon>
    </lineage>
</organism>
<gene>
    <name evidence="2" type="ORF">GFB56_06995</name>
</gene>
<evidence type="ECO:0000256" key="1">
    <source>
        <dbReference type="SAM" id="MobiDB-lite"/>
    </source>
</evidence>
<comment type="caution">
    <text evidence="2">The sequence shown here is derived from an EMBL/GenBank/DDBJ whole genome shotgun (WGS) entry which is preliminary data.</text>
</comment>
<dbReference type="AlphaFoldDB" id="A0AAW4FEJ2"/>
<dbReference type="EMBL" id="WXFA01000003">
    <property type="protein sequence ID" value="MBM3090558.1"/>
    <property type="molecule type" value="Genomic_DNA"/>
</dbReference>
<dbReference type="Proteomes" id="UP000744980">
    <property type="component" value="Unassembled WGS sequence"/>
</dbReference>
<proteinExistence type="predicted"/>
<accession>A0AAW4FEJ2</accession>
<evidence type="ECO:0000313" key="2">
    <source>
        <dbReference type="EMBL" id="MBM3090558.1"/>
    </source>
</evidence>
<feature type="region of interest" description="Disordered" evidence="1">
    <location>
        <begin position="119"/>
        <end position="155"/>
    </location>
</feature>
<name>A0AAW4FEJ2_9HYPH</name>
<protein>
    <submittedName>
        <fullName evidence="2">Uncharacterized protein</fullName>
    </submittedName>
</protein>
<dbReference type="RefSeq" id="WP_146160872.1">
    <property type="nucleotide sequence ID" value="NZ_CP083374.1"/>
</dbReference>